<evidence type="ECO:0000313" key="1">
    <source>
        <dbReference type="EMBL" id="BBL05258.1"/>
    </source>
</evidence>
<name>A0A4Y1WYS6_9BACT</name>
<proteinExistence type="predicted"/>
<sequence>MDAADKPTSAAGRKALDDPRIHRYYVRLTSEQNERFLRMYEQSGMKNKADFICHRIFG</sequence>
<dbReference type="Proteomes" id="UP000318946">
    <property type="component" value="Chromosome"/>
</dbReference>
<protein>
    <recommendedName>
        <fullName evidence="3">MobA protein</fullName>
    </recommendedName>
</protein>
<keyword evidence="2" id="KW-1185">Reference proteome</keyword>
<dbReference type="KEGG" id="acou:A5CBH24_25710"/>
<dbReference type="InterPro" id="IPR045788">
    <property type="entry name" value="MobC_2"/>
</dbReference>
<evidence type="ECO:0008006" key="3">
    <source>
        <dbReference type="Google" id="ProtNLM"/>
    </source>
</evidence>
<accession>A0A4Y1WYS6</accession>
<organism evidence="1 2">
    <name type="scientific">Alistipes communis</name>
    <dbReference type="NCBI Taxonomy" id="2585118"/>
    <lineage>
        <taxon>Bacteria</taxon>
        <taxon>Pseudomonadati</taxon>
        <taxon>Bacteroidota</taxon>
        <taxon>Bacteroidia</taxon>
        <taxon>Bacteroidales</taxon>
        <taxon>Rikenellaceae</taxon>
        <taxon>Alistipes</taxon>
    </lineage>
</organism>
<evidence type="ECO:0000313" key="2">
    <source>
        <dbReference type="Proteomes" id="UP000318946"/>
    </source>
</evidence>
<dbReference type="EMBL" id="AP019735">
    <property type="protein sequence ID" value="BBL05258.1"/>
    <property type="molecule type" value="Genomic_DNA"/>
</dbReference>
<gene>
    <name evidence="1" type="ORF">A5CBH24_25710</name>
</gene>
<dbReference type="AlphaFoldDB" id="A0A4Y1WYS6"/>
<dbReference type="Pfam" id="PF19514">
    <property type="entry name" value="MobC_2"/>
    <property type="match status" value="1"/>
</dbReference>
<reference evidence="2" key="1">
    <citation type="submission" date="2019-06" db="EMBL/GenBank/DDBJ databases">
        <title>Alistipes onderdonkii subsp. vulgaris subsp. nov., Alistipes dispar sp. nov. and Alistipes communis sp. nov., isolated from human faeces, and creation of Alistipes onderdonkii subsp. onderdonkii subsp. nov.</title>
        <authorList>
            <person name="Sakamoto M."/>
            <person name="Ikeyama N."/>
            <person name="Ogata Y."/>
            <person name="Suda W."/>
            <person name="Iino T."/>
            <person name="Hattori M."/>
            <person name="Ohkuma M."/>
        </authorList>
    </citation>
    <scope>NUCLEOTIDE SEQUENCE [LARGE SCALE GENOMIC DNA]</scope>
    <source>
        <strain evidence="2">5CBH24</strain>
    </source>
</reference>